<dbReference type="AlphaFoldDB" id="A0A4R3KR16"/>
<evidence type="ECO:0000313" key="2">
    <source>
        <dbReference type="Proteomes" id="UP000294567"/>
    </source>
</evidence>
<reference evidence="1 2" key="1">
    <citation type="submission" date="2019-03" db="EMBL/GenBank/DDBJ databases">
        <title>Genomic Encyclopedia of Type Strains, Phase IV (KMG-IV): sequencing the most valuable type-strain genomes for metagenomic binning, comparative biology and taxonomic classification.</title>
        <authorList>
            <person name="Goeker M."/>
        </authorList>
    </citation>
    <scope>NUCLEOTIDE SEQUENCE [LARGE SCALE GENOMIC DNA]</scope>
    <source>
        <strain evidence="1 2">DSM 26752</strain>
    </source>
</reference>
<name>A0A4R3KR16_9FIRM</name>
<dbReference type="Proteomes" id="UP000294567">
    <property type="component" value="Unassembled WGS sequence"/>
</dbReference>
<organism evidence="1 2">
    <name type="scientific">Keratinibaculum paraultunense</name>
    <dbReference type="NCBI Taxonomy" id="1278232"/>
    <lineage>
        <taxon>Bacteria</taxon>
        <taxon>Bacillati</taxon>
        <taxon>Bacillota</taxon>
        <taxon>Tissierellia</taxon>
        <taxon>Tissierellales</taxon>
        <taxon>Tepidimicrobiaceae</taxon>
        <taxon>Keratinibaculum</taxon>
    </lineage>
</organism>
<comment type="caution">
    <text evidence="1">The sequence shown here is derived from an EMBL/GenBank/DDBJ whole genome shotgun (WGS) entry which is preliminary data.</text>
</comment>
<accession>A0A4R3KR16</accession>
<proteinExistence type="predicted"/>
<dbReference type="EMBL" id="SMAE01000013">
    <property type="protein sequence ID" value="TCS86970.1"/>
    <property type="molecule type" value="Genomic_DNA"/>
</dbReference>
<evidence type="ECO:0000313" key="1">
    <source>
        <dbReference type="EMBL" id="TCS86970.1"/>
    </source>
</evidence>
<sequence length="308" mass="37160">MIHTFSMYCNLEMENITFCEEKFDANYILVGEIISDKKAGIAATISNIYGGWKLLLTIDAIKLLNKADIQDNDYNKVENFLHRFCMDNFGEILNLILTRIEYRYDAKMLPEERDFFLRRYKKIIDKQYFAEKKTFNTSIYHSNKSKSKIIYDKQSERDAKGAKIESYEKNVLRYEVKLLNRHLYYNMKKYDIERTLKNYWDSEVYRKYFIEEFEPILYPGNYYKLYDIMKILSSTNLKEKEIENLRKLLLSISRKGVTEARKYYSSYMFHKYINILNELKINPIVIPKNEKLPHKKKYIKNPLAHFFT</sequence>
<dbReference type="RefSeq" id="WP_132029365.1">
    <property type="nucleotide sequence ID" value="NZ_CP068564.1"/>
</dbReference>
<protein>
    <submittedName>
        <fullName evidence="1">Uncharacterized protein</fullName>
    </submittedName>
</protein>
<keyword evidence="2" id="KW-1185">Reference proteome</keyword>
<gene>
    <name evidence="1" type="ORF">EDD65_11353</name>
</gene>